<proteinExistence type="predicted"/>
<dbReference type="EMBL" id="CAADEY010000016">
    <property type="protein sequence ID" value="VFJ46955.1"/>
    <property type="molecule type" value="Genomic_DNA"/>
</dbReference>
<sequence>MPDSNTKPTIIAMDIDDMLTTMEVRDVRGSDRRDPVHHAEGHFFTVGFEHNGRPYEIEHVLVPGCIELFRFLFAREDVRPAFFSSGIRARNLALGRIVVQKAVEAGGSPEWLERYDVYSREDCFDTNRLQHHLENEERRKFQPPKHFGNYKKDLRMIHYGREAYHELYTRTLQDPNILLPDPARDAEMLRNIILVEEDSSYLFPGQEKNFLLCPTYRHPYPRLVNHQGEDTPNDDPKSFRDTFRCANTLFYAAGVIERAFARQRSEGLSLPEILWQEQGSLWYDPERYKERYPTHFFTEGREVLRRYNPEINFAVAAEDTGG</sequence>
<dbReference type="AlphaFoldDB" id="A0A450S509"/>
<accession>A0A450S509</accession>
<organism evidence="1">
    <name type="scientific">Candidatus Kentrum sp. DK</name>
    <dbReference type="NCBI Taxonomy" id="2126562"/>
    <lineage>
        <taxon>Bacteria</taxon>
        <taxon>Pseudomonadati</taxon>
        <taxon>Pseudomonadota</taxon>
        <taxon>Gammaproteobacteria</taxon>
        <taxon>Candidatus Kentrum</taxon>
    </lineage>
</organism>
<name>A0A450S509_9GAMM</name>
<protein>
    <submittedName>
        <fullName evidence="1">Uncharacterized protein</fullName>
    </submittedName>
</protein>
<gene>
    <name evidence="1" type="ORF">BECKDK2373C_GA0170839_101632</name>
</gene>
<reference evidence="1" key="1">
    <citation type="submission" date="2019-02" db="EMBL/GenBank/DDBJ databases">
        <authorList>
            <person name="Gruber-Vodicka R. H."/>
            <person name="Seah K. B. B."/>
        </authorList>
    </citation>
    <scope>NUCLEOTIDE SEQUENCE</scope>
    <source>
        <strain evidence="1">BECK_DK161</strain>
    </source>
</reference>
<evidence type="ECO:0000313" key="1">
    <source>
        <dbReference type="EMBL" id="VFJ46955.1"/>
    </source>
</evidence>